<reference evidence="8 9" key="1">
    <citation type="journal article" date="2021" name="Nat. Commun.">
        <title>Incipient diploidization of the medicinal plant Perilla within 10,000 years.</title>
        <authorList>
            <person name="Zhang Y."/>
            <person name="Shen Q."/>
            <person name="Leng L."/>
            <person name="Zhang D."/>
            <person name="Chen S."/>
            <person name="Shi Y."/>
            <person name="Ning Z."/>
            <person name="Chen S."/>
        </authorList>
    </citation>
    <scope>NUCLEOTIDE SEQUENCE [LARGE SCALE GENOMIC DNA]</scope>
    <source>
        <strain evidence="9">cv. PC099</strain>
    </source>
</reference>
<name>A0AAD4JJH2_PERFH</name>
<dbReference type="EMBL" id="SDAM02000050">
    <property type="protein sequence ID" value="KAH6834454.1"/>
    <property type="molecule type" value="Genomic_DNA"/>
</dbReference>
<feature type="region of interest" description="Disordered" evidence="6">
    <location>
        <begin position="1"/>
        <end position="24"/>
    </location>
</feature>
<sequence length="365" mass="40623">MPEPRKPVLMNKESVLSRKSRVKAEPVTPMRRIRIICNDPDATDSSDDEREWDERERRVKRLVHEVHFPIAAKPTAKVAESESSVQESINSERRRKKRVFPSMEFRQNPVNGKYRGVRQRKWGKWAAEIRDPFQHKRVWLGTYESAEEASRAYESKRLEFEALANHSGNSSASDKGSSFDNDGKRVSSAVVFEHVVKQPPRKSEVVSASEYSSGSITSSHTSPLSVLEPDSTTAWILDCKCEAEKPAAAVVVEEEEVKCGLGDEELMELAQIGQELDLDKELESLVAGDGFVPSFDDFVDDGLDDFLMFGLDDGGGDDQAGALPDFDFDFDLEEACGGALAWMDDEVVNPNVMNGAPASFNIACL</sequence>
<evidence type="ECO:0000313" key="9">
    <source>
        <dbReference type="Proteomes" id="UP001190926"/>
    </source>
</evidence>
<comment type="caution">
    <text evidence="8">The sequence shown here is derived from an EMBL/GenBank/DDBJ whole genome shotgun (WGS) entry which is preliminary data.</text>
</comment>
<accession>A0AAD4JJH2</accession>
<keyword evidence="4" id="KW-0804">Transcription</keyword>
<dbReference type="AlphaFoldDB" id="A0AAD4JJH2"/>
<feature type="compositionally biased region" description="Low complexity" evidence="6">
    <location>
        <begin position="207"/>
        <end position="224"/>
    </location>
</feature>
<dbReference type="Gene3D" id="3.30.730.10">
    <property type="entry name" value="AP2/ERF domain"/>
    <property type="match status" value="1"/>
</dbReference>
<dbReference type="InterPro" id="IPR001471">
    <property type="entry name" value="AP2/ERF_dom"/>
</dbReference>
<evidence type="ECO:0000256" key="6">
    <source>
        <dbReference type="SAM" id="MobiDB-lite"/>
    </source>
</evidence>
<protein>
    <recommendedName>
        <fullName evidence="7">AP2/ERF domain-containing protein</fullName>
    </recommendedName>
</protein>
<evidence type="ECO:0000256" key="1">
    <source>
        <dbReference type="ARBA" id="ARBA00004123"/>
    </source>
</evidence>
<dbReference type="InterPro" id="IPR036955">
    <property type="entry name" value="AP2/ERF_dom_sf"/>
</dbReference>
<keyword evidence="3" id="KW-0238">DNA-binding</keyword>
<dbReference type="PROSITE" id="PS51032">
    <property type="entry name" value="AP2_ERF"/>
    <property type="match status" value="1"/>
</dbReference>
<organism evidence="8 9">
    <name type="scientific">Perilla frutescens var. hirtella</name>
    <name type="common">Perilla citriodora</name>
    <name type="synonym">Perilla setoyensis</name>
    <dbReference type="NCBI Taxonomy" id="608512"/>
    <lineage>
        <taxon>Eukaryota</taxon>
        <taxon>Viridiplantae</taxon>
        <taxon>Streptophyta</taxon>
        <taxon>Embryophyta</taxon>
        <taxon>Tracheophyta</taxon>
        <taxon>Spermatophyta</taxon>
        <taxon>Magnoliopsida</taxon>
        <taxon>eudicotyledons</taxon>
        <taxon>Gunneridae</taxon>
        <taxon>Pentapetalae</taxon>
        <taxon>asterids</taxon>
        <taxon>lamiids</taxon>
        <taxon>Lamiales</taxon>
        <taxon>Lamiaceae</taxon>
        <taxon>Nepetoideae</taxon>
        <taxon>Elsholtzieae</taxon>
        <taxon>Perilla</taxon>
    </lineage>
</organism>
<feature type="domain" description="AP2/ERF" evidence="7">
    <location>
        <begin position="113"/>
        <end position="171"/>
    </location>
</feature>
<dbReference type="SUPFAM" id="SSF54171">
    <property type="entry name" value="DNA-binding domain"/>
    <property type="match status" value="1"/>
</dbReference>
<dbReference type="PANTHER" id="PTHR31194">
    <property type="entry name" value="SHN SHINE , DNA BINDING / TRANSCRIPTION FACTOR"/>
    <property type="match status" value="1"/>
</dbReference>
<evidence type="ECO:0000256" key="2">
    <source>
        <dbReference type="ARBA" id="ARBA00023015"/>
    </source>
</evidence>
<dbReference type="PANTHER" id="PTHR31194:SF62">
    <property type="entry name" value="ETHYLENE-RESPONSIVE TRANSCRIPTION FACTOR ERF118"/>
    <property type="match status" value="1"/>
</dbReference>
<evidence type="ECO:0000259" key="7">
    <source>
        <dbReference type="PROSITE" id="PS51032"/>
    </source>
</evidence>
<evidence type="ECO:0000256" key="3">
    <source>
        <dbReference type="ARBA" id="ARBA00023125"/>
    </source>
</evidence>
<evidence type="ECO:0000313" key="8">
    <source>
        <dbReference type="EMBL" id="KAH6834454.1"/>
    </source>
</evidence>
<dbReference type="InterPro" id="IPR050913">
    <property type="entry name" value="AP2/ERF_ERF"/>
</dbReference>
<dbReference type="SMART" id="SM00380">
    <property type="entry name" value="AP2"/>
    <property type="match status" value="1"/>
</dbReference>
<dbReference type="Proteomes" id="UP001190926">
    <property type="component" value="Unassembled WGS sequence"/>
</dbReference>
<dbReference type="GO" id="GO:0003700">
    <property type="term" value="F:DNA-binding transcription factor activity"/>
    <property type="evidence" value="ECO:0007669"/>
    <property type="project" value="InterPro"/>
</dbReference>
<dbReference type="InterPro" id="IPR016177">
    <property type="entry name" value="DNA-bd_dom_sf"/>
</dbReference>
<gene>
    <name evidence="8" type="ORF">C2S53_004189</name>
</gene>
<feature type="region of interest" description="Disordered" evidence="6">
    <location>
        <begin position="203"/>
        <end position="224"/>
    </location>
</feature>
<dbReference type="GO" id="GO:0005634">
    <property type="term" value="C:nucleus"/>
    <property type="evidence" value="ECO:0007669"/>
    <property type="project" value="UniProtKB-SubCell"/>
</dbReference>
<dbReference type="Pfam" id="PF00847">
    <property type="entry name" value="AP2"/>
    <property type="match status" value="1"/>
</dbReference>
<feature type="region of interest" description="Disordered" evidence="6">
    <location>
        <begin position="77"/>
        <end position="96"/>
    </location>
</feature>
<dbReference type="PRINTS" id="PR00367">
    <property type="entry name" value="ETHRSPELEMNT"/>
</dbReference>
<dbReference type="GO" id="GO:0003677">
    <property type="term" value="F:DNA binding"/>
    <property type="evidence" value="ECO:0007669"/>
    <property type="project" value="UniProtKB-KW"/>
</dbReference>
<proteinExistence type="predicted"/>
<dbReference type="CDD" id="cd00018">
    <property type="entry name" value="AP2"/>
    <property type="match status" value="1"/>
</dbReference>
<keyword evidence="2" id="KW-0805">Transcription regulation</keyword>
<keyword evidence="5" id="KW-0539">Nucleus</keyword>
<evidence type="ECO:0000256" key="4">
    <source>
        <dbReference type="ARBA" id="ARBA00023163"/>
    </source>
</evidence>
<evidence type="ECO:0000256" key="5">
    <source>
        <dbReference type="ARBA" id="ARBA00023242"/>
    </source>
</evidence>
<comment type="subcellular location">
    <subcellularLocation>
        <location evidence="1">Nucleus</location>
    </subcellularLocation>
</comment>
<keyword evidence="9" id="KW-1185">Reference proteome</keyword>